<dbReference type="Gene3D" id="2.170.270.10">
    <property type="entry name" value="SET domain"/>
    <property type="match status" value="1"/>
</dbReference>
<dbReference type="CDD" id="cd20071">
    <property type="entry name" value="SET_SMYD"/>
    <property type="match status" value="1"/>
</dbReference>
<keyword evidence="3" id="KW-1185">Reference proteome</keyword>
<dbReference type="Pfam" id="PF00856">
    <property type="entry name" value="SET"/>
    <property type="match status" value="1"/>
</dbReference>
<dbReference type="InterPro" id="IPR046341">
    <property type="entry name" value="SET_dom_sf"/>
</dbReference>
<feature type="domain" description="SET" evidence="1">
    <location>
        <begin position="1"/>
        <end position="120"/>
    </location>
</feature>
<dbReference type="PROSITE" id="PS50280">
    <property type="entry name" value="SET"/>
    <property type="match status" value="1"/>
</dbReference>
<gene>
    <name evidence="2" type="ORF">E4U09_003840</name>
</gene>
<dbReference type="InterPro" id="IPR053185">
    <property type="entry name" value="SET_domain_protein"/>
</dbReference>
<accession>A0A9P7QE03</accession>
<protein>
    <recommendedName>
        <fullName evidence="1">SET domain-containing protein</fullName>
    </recommendedName>
</protein>
<dbReference type="InterPro" id="IPR001214">
    <property type="entry name" value="SET_dom"/>
</dbReference>
<comment type="caution">
    <text evidence="2">The sequence shown here is derived from an EMBL/GenBank/DDBJ whole genome shotgun (WGS) entry which is preliminary data.</text>
</comment>
<organism evidence="2 3">
    <name type="scientific">Claviceps aff. purpurea</name>
    <dbReference type="NCBI Taxonomy" id="1967640"/>
    <lineage>
        <taxon>Eukaryota</taxon>
        <taxon>Fungi</taxon>
        <taxon>Dikarya</taxon>
        <taxon>Ascomycota</taxon>
        <taxon>Pezizomycotina</taxon>
        <taxon>Sordariomycetes</taxon>
        <taxon>Hypocreomycetidae</taxon>
        <taxon>Hypocreales</taxon>
        <taxon>Clavicipitaceae</taxon>
        <taxon>Claviceps</taxon>
    </lineage>
</organism>
<dbReference type="SUPFAM" id="SSF82199">
    <property type="entry name" value="SET domain"/>
    <property type="match status" value="1"/>
</dbReference>
<dbReference type="PANTHER" id="PTHR47332:SF2">
    <property type="entry name" value="SET-6"/>
    <property type="match status" value="1"/>
</dbReference>
<evidence type="ECO:0000313" key="3">
    <source>
        <dbReference type="Proteomes" id="UP000707071"/>
    </source>
</evidence>
<reference evidence="2 3" key="1">
    <citation type="journal article" date="2020" name="bioRxiv">
        <title>Whole genome comparisons of ergot fungi reveals the divergence and evolution of species within the genus Claviceps are the result of varying mechanisms driving genome evolution and host range expansion.</title>
        <authorList>
            <person name="Wyka S.A."/>
            <person name="Mondo S.J."/>
            <person name="Liu M."/>
            <person name="Dettman J."/>
            <person name="Nalam V."/>
            <person name="Broders K.D."/>
        </authorList>
    </citation>
    <scope>NUCLEOTIDE SEQUENCE [LARGE SCALE GENOMIC DNA]</scope>
    <source>
        <strain evidence="2 3">Clav52</strain>
    </source>
</reference>
<dbReference type="PANTHER" id="PTHR47332">
    <property type="entry name" value="SET DOMAIN-CONTAINING PROTEIN 5"/>
    <property type="match status" value="1"/>
</dbReference>
<sequence length="428" mass="48772">MRRAEDRFAGKLEALSNDQRRAFLSLHNAYPCNDMEDSDKTKDADKVKDAAEQYLDIFSTNALPMCEDDQDNGSIFLMACHINHDCESNAAHTWNARIHRHTVHAIRDIDAGQEITLSYVRLLAKREARQRRYTTCYGFTCRCRVCSLPDEQSKERDRSLKQIVSLEDLFDAECRTNPLDALGYVHAQARIYSELGRECESAWVHARAATLTVAYGDLARTRVFAERAVTLWTIACGSDHPQVIKYTNVARSPTLEPQYGFSMKWKTAVGDAPQGLGPDDFENWLWKRETPKYLTPLASPSSLAHISGFFDLPFTRSLWIGGPSKKRHWCFLGQILKVDYIDFLKLQVLDIHRKQLLLCFYTKGGGSELAPEQYKTGYTVAVLDALQHVVQFKPPGIRHRDPQMMKVNMPVASQILGIDFSVHTRAYF</sequence>
<name>A0A9P7QE03_9HYPO</name>
<dbReference type="EMBL" id="SRRH01000304">
    <property type="protein sequence ID" value="KAG6291660.1"/>
    <property type="molecule type" value="Genomic_DNA"/>
</dbReference>
<proteinExistence type="predicted"/>
<dbReference type="Proteomes" id="UP000707071">
    <property type="component" value="Unassembled WGS sequence"/>
</dbReference>
<evidence type="ECO:0000313" key="2">
    <source>
        <dbReference type="EMBL" id="KAG6291660.1"/>
    </source>
</evidence>
<dbReference type="AlphaFoldDB" id="A0A9P7QE03"/>
<evidence type="ECO:0000259" key="1">
    <source>
        <dbReference type="PROSITE" id="PS50280"/>
    </source>
</evidence>